<comment type="similarity">
    <text evidence="1">Belongs to the plant dirigent protein family.</text>
</comment>
<gene>
    <name evidence="2" type="ORF">POTOM_014019</name>
</gene>
<name>A0A8X8D828_POPTO</name>
<organism evidence="2 3">
    <name type="scientific">Populus tomentosa</name>
    <name type="common">Chinese white poplar</name>
    <dbReference type="NCBI Taxonomy" id="118781"/>
    <lineage>
        <taxon>Eukaryota</taxon>
        <taxon>Viridiplantae</taxon>
        <taxon>Streptophyta</taxon>
        <taxon>Embryophyta</taxon>
        <taxon>Tracheophyta</taxon>
        <taxon>Spermatophyta</taxon>
        <taxon>Magnoliopsida</taxon>
        <taxon>eudicotyledons</taxon>
        <taxon>Gunneridae</taxon>
        <taxon>Pentapetalae</taxon>
        <taxon>rosids</taxon>
        <taxon>fabids</taxon>
        <taxon>Malpighiales</taxon>
        <taxon>Salicaceae</taxon>
        <taxon>Saliceae</taxon>
        <taxon>Populus</taxon>
    </lineage>
</organism>
<dbReference type="Proteomes" id="UP000886885">
    <property type="component" value="Chromosome 3D"/>
</dbReference>
<comment type="function">
    <text evidence="1">Dirigent proteins impart stereoselectivity on the phenoxy radical-coupling reaction, yielding optically active lignans from two molecules of coniferyl alcohol in the biosynthesis of lignans, flavonolignans, and alkaloids and thus plays a central role in plant secondary metabolism.</text>
</comment>
<protein>
    <recommendedName>
        <fullName evidence="1">Dirigent protein</fullName>
    </recommendedName>
</protein>
<keyword evidence="1" id="KW-0964">Secreted</keyword>
<evidence type="ECO:0000313" key="2">
    <source>
        <dbReference type="EMBL" id="KAG6781132.1"/>
    </source>
</evidence>
<dbReference type="PANTHER" id="PTHR46442">
    <property type="entry name" value="DIRIGENT PROTEIN"/>
    <property type="match status" value="1"/>
</dbReference>
<reference evidence="2" key="1">
    <citation type="journal article" date="2020" name="bioRxiv">
        <title>Hybrid origin of Populus tomentosa Carr. identified through genome sequencing and phylogenomic analysis.</title>
        <authorList>
            <person name="An X."/>
            <person name="Gao K."/>
            <person name="Chen Z."/>
            <person name="Li J."/>
            <person name="Yang X."/>
            <person name="Yang X."/>
            <person name="Zhou J."/>
            <person name="Guo T."/>
            <person name="Zhao T."/>
            <person name="Huang S."/>
            <person name="Miao D."/>
            <person name="Khan W.U."/>
            <person name="Rao P."/>
            <person name="Ye M."/>
            <person name="Lei B."/>
            <person name="Liao W."/>
            <person name="Wang J."/>
            <person name="Ji L."/>
            <person name="Li Y."/>
            <person name="Guo B."/>
            <person name="Mustafa N.S."/>
            <person name="Li S."/>
            <person name="Yun Q."/>
            <person name="Keller S.R."/>
            <person name="Mao J."/>
            <person name="Zhang R."/>
            <person name="Strauss S.H."/>
        </authorList>
    </citation>
    <scope>NUCLEOTIDE SEQUENCE</scope>
    <source>
        <strain evidence="2">GM15</strain>
        <tissue evidence="2">Leaf</tissue>
    </source>
</reference>
<dbReference type="AlphaFoldDB" id="A0A8X8D828"/>
<accession>A0A8X8D828</accession>
<comment type="subcellular location">
    <subcellularLocation>
        <location evidence="1">Secreted</location>
        <location evidence="1">Extracellular space</location>
        <location evidence="1">Apoplast</location>
    </subcellularLocation>
</comment>
<comment type="subunit">
    <text evidence="1">Homodimer.</text>
</comment>
<dbReference type="EMBL" id="JAAWWB010000006">
    <property type="protein sequence ID" value="KAG6781132.1"/>
    <property type="molecule type" value="Genomic_DNA"/>
</dbReference>
<comment type="caution">
    <text evidence="2">The sequence shown here is derived from an EMBL/GenBank/DDBJ whole genome shotgun (WGS) entry which is preliminary data.</text>
</comment>
<sequence>MRGKYGGDASMHTPKTLPFRQLLYVLCSITGRAQGFYDKKEIFAARLGFTFVLNSTEHKGSIDFSGADPLMNKTKDISVIGGTGDFFMTRGIATLMADAFQGEFYFRLRV</sequence>
<keyword evidence="1" id="KW-0052">Apoplast</keyword>
<dbReference type="PANTHER" id="PTHR46442:SF4">
    <property type="entry name" value="DIRIGENT PROTEIN"/>
    <property type="match status" value="1"/>
</dbReference>
<evidence type="ECO:0000313" key="3">
    <source>
        <dbReference type="Proteomes" id="UP000886885"/>
    </source>
</evidence>
<keyword evidence="3" id="KW-1185">Reference proteome</keyword>
<dbReference type="OrthoDB" id="674745at2759"/>
<dbReference type="InterPro" id="IPR004265">
    <property type="entry name" value="Dirigent"/>
</dbReference>
<proteinExistence type="inferred from homology"/>
<dbReference type="GO" id="GO:0048046">
    <property type="term" value="C:apoplast"/>
    <property type="evidence" value="ECO:0007669"/>
    <property type="project" value="UniProtKB-SubCell"/>
</dbReference>
<dbReference type="Pfam" id="PF03018">
    <property type="entry name" value="Dirigent"/>
    <property type="match status" value="1"/>
</dbReference>
<evidence type="ECO:0000256" key="1">
    <source>
        <dbReference type="RuleBase" id="RU363099"/>
    </source>
</evidence>